<sequence length="240" mass="25269">MTGPARFRYNAKTHVGLRRKVNEDSVLALPGHDIWLVSDGMGGHDAGDFASRLVADSVAMIPAGLDPTARMHALRDAIRAAHGAIQAEAAARGGNTIGATVVALMIANGHFVGLWAGDSRLYRLRAGEIEMLTTDHSVVAGLVLAGQMSWDEAENHPQSNAITRAVGIGDDFELDKIRGQIRPGDRFLLCSDGLTKYAGVATLARMLGSLPLETVTDELVQLALAGGGADNISVIVVDVI</sequence>
<dbReference type="SMART" id="SM00331">
    <property type="entry name" value="PP2C_SIG"/>
    <property type="match status" value="1"/>
</dbReference>
<dbReference type="KEGG" id="thas:C6Y53_08145"/>
<dbReference type="AlphaFoldDB" id="A0A2S0MP79"/>
<feature type="domain" description="PPM-type phosphatase" evidence="1">
    <location>
        <begin position="6"/>
        <end position="239"/>
    </location>
</feature>
<dbReference type="InterPro" id="IPR036457">
    <property type="entry name" value="PPM-type-like_dom_sf"/>
</dbReference>
<name>A0A2S0MP79_9RHOB</name>
<gene>
    <name evidence="2" type="ORF">C6Y53_08145</name>
</gene>
<evidence type="ECO:0000259" key="1">
    <source>
        <dbReference type="PROSITE" id="PS51746"/>
    </source>
</evidence>
<dbReference type="Pfam" id="PF13672">
    <property type="entry name" value="PP2C_2"/>
    <property type="match status" value="1"/>
</dbReference>
<dbReference type="SUPFAM" id="SSF81606">
    <property type="entry name" value="PP2C-like"/>
    <property type="match status" value="1"/>
</dbReference>
<dbReference type="Gene3D" id="3.60.40.10">
    <property type="entry name" value="PPM-type phosphatase domain"/>
    <property type="match status" value="1"/>
</dbReference>
<keyword evidence="3" id="KW-1185">Reference proteome</keyword>
<reference evidence="3" key="1">
    <citation type="submission" date="2018-03" db="EMBL/GenBank/DDBJ databases">
        <title>Genomic analysis of the strain SH-1 isolated from shrimp intestine.</title>
        <authorList>
            <person name="Kim Y.-S."/>
            <person name="Kim S.-E."/>
            <person name="Kim K.-H."/>
        </authorList>
    </citation>
    <scope>NUCLEOTIDE SEQUENCE [LARGE SCALE GENOMIC DNA]</scope>
    <source>
        <strain evidence="3">SH-1</strain>
    </source>
</reference>
<organism evidence="2 3">
    <name type="scientific">Pukyongiella litopenaei</name>
    <dbReference type="NCBI Taxonomy" id="2605946"/>
    <lineage>
        <taxon>Bacteria</taxon>
        <taxon>Pseudomonadati</taxon>
        <taxon>Pseudomonadota</taxon>
        <taxon>Alphaproteobacteria</taxon>
        <taxon>Rhodobacterales</taxon>
        <taxon>Paracoccaceae</taxon>
        <taxon>Pukyongiella</taxon>
    </lineage>
</organism>
<proteinExistence type="predicted"/>
<evidence type="ECO:0000313" key="2">
    <source>
        <dbReference type="EMBL" id="AVO37675.1"/>
    </source>
</evidence>
<accession>A0A2S0MP79</accession>
<protein>
    <submittedName>
        <fullName evidence="2">Serine/threonine-protein phosphatase</fullName>
    </submittedName>
</protein>
<dbReference type="CDD" id="cd00143">
    <property type="entry name" value="PP2Cc"/>
    <property type="match status" value="1"/>
</dbReference>
<dbReference type="Proteomes" id="UP000237655">
    <property type="component" value="Chromosome"/>
</dbReference>
<evidence type="ECO:0000313" key="3">
    <source>
        <dbReference type="Proteomes" id="UP000237655"/>
    </source>
</evidence>
<dbReference type="SMART" id="SM00332">
    <property type="entry name" value="PP2Cc"/>
    <property type="match status" value="1"/>
</dbReference>
<dbReference type="PROSITE" id="PS51746">
    <property type="entry name" value="PPM_2"/>
    <property type="match status" value="1"/>
</dbReference>
<dbReference type="InterPro" id="IPR001932">
    <property type="entry name" value="PPM-type_phosphatase-like_dom"/>
</dbReference>
<dbReference type="EMBL" id="CP027665">
    <property type="protein sequence ID" value="AVO37675.1"/>
    <property type="molecule type" value="Genomic_DNA"/>
</dbReference>
<dbReference type="RefSeq" id="WP_106471993.1">
    <property type="nucleotide sequence ID" value="NZ_CP027665.1"/>
</dbReference>